<dbReference type="InterPro" id="IPR036291">
    <property type="entry name" value="NAD(P)-bd_dom_sf"/>
</dbReference>
<dbReference type="InterPro" id="IPR016040">
    <property type="entry name" value="NAD(P)-bd_dom"/>
</dbReference>
<dbReference type="RefSeq" id="WP_087680983.1">
    <property type="nucleotide sequence ID" value="NZ_JBBCRB010000004.1"/>
</dbReference>
<dbReference type="Proteomes" id="UP001398420">
    <property type="component" value="Unassembled WGS sequence"/>
</dbReference>
<organism evidence="2 3">
    <name type="scientific">Kurthia gibsonii</name>
    <dbReference type="NCBI Taxonomy" id="33946"/>
    <lineage>
        <taxon>Bacteria</taxon>
        <taxon>Bacillati</taxon>
        <taxon>Bacillota</taxon>
        <taxon>Bacilli</taxon>
        <taxon>Bacillales</taxon>
        <taxon>Caryophanaceae</taxon>
        <taxon>Kurthia</taxon>
    </lineage>
</organism>
<dbReference type="SUPFAM" id="SSF51735">
    <property type="entry name" value="NAD(P)-binding Rossmann-fold domains"/>
    <property type="match status" value="1"/>
</dbReference>
<proteinExistence type="predicted"/>
<reference evidence="2 3" key="1">
    <citation type="submission" date="2024-04" db="EMBL/GenBank/DDBJ databases">
        <authorList>
            <person name="Wu Y.S."/>
            <person name="Zhang L."/>
        </authorList>
    </citation>
    <scope>NUCLEOTIDE SEQUENCE [LARGE SCALE GENOMIC DNA]</scope>
    <source>
        <strain evidence="2 3">KG-01</strain>
    </source>
</reference>
<dbReference type="Gene3D" id="3.40.50.720">
    <property type="entry name" value="NAD(P)-binding Rossmann-like Domain"/>
    <property type="match status" value="1"/>
</dbReference>
<accession>A0ABU9LP14</accession>
<feature type="domain" description="NAD(P)-binding" evidence="1">
    <location>
        <begin position="7"/>
        <end position="193"/>
    </location>
</feature>
<evidence type="ECO:0000313" key="2">
    <source>
        <dbReference type="EMBL" id="MEL5989569.1"/>
    </source>
</evidence>
<sequence length="205" mass="22855">MKIAIFGATGRVGSIFMQHALDEGYEVQALIRKGRDVTPHENLTIIRGDVTNIEDVNQTIDGCDAVFSGLNTDGTTTLSQSIAHIIEVMENKKIDRIVTIGTAGIVESRVEPGKLRYLSSESRQRVKFAAGEHEKVYRALAESGLDWTIICPTALVSEPRVGVYRYEKDYLPLDGRRISIYDTADLAFEALREHLFTHKRVGIAY</sequence>
<dbReference type="PANTHER" id="PTHR43355:SF2">
    <property type="entry name" value="FLAVIN REDUCTASE (NADPH)"/>
    <property type="match status" value="1"/>
</dbReference>
<dbReference type="InterPro" id="IPR051606">
    <property type="entry name" value="Polyketide_Oxido-like"/>
</dbReference>
<protein>
    <submittedName>
        <fullName evidence="2">NAD(P)H-binding protein</fullName>
    </submittedName>
</protein>
<name>A0ABU9LP14_9BACL</name>
<keyword evidence="3" id="KW-1185">Reference proteome</keyword>
<gene>
    <name evidence="2" type="ORF">AAF454_14265</name>
</gene>
<dbReference type="Pfam" id="PF13460">
    <property type="entry name" value="NAD_binding_10"/>
    <property type="match status" value="1"/>
</dbReference>
<comment type="caution">
    <text evidence="2">The sequence shown here is derived from an EMBL/GenBank/DDBJ whole genome shotgun (WGS) entry which is preliminary data.</text>
</comment>
<dbReference type="EMBL" id="JBCEWA010000015">
    <property type="protein sequence ID" value="MEL5989569.1"/>
    <property type="molecule type" value="Genomic_DNA"/>
</dbReference>
<evidence type="ECO:0000259" key="1">
    <source>
        <dbReference type="Pfam" id="PF13460"/>
    </source>
</evidence>
<dbReference type="PANTHER" id="PTHR43355">
    <property type="entry name" value="FLAVIN REDUCTASE (NADPH)"/>
    <property type="match status" value="1"/>
</dbReference>
<evidence type="ECO:0000313" key="3">
    <source>
        <dbReference type="Proteomes" id="UP001398420"/>
    </source>
</evidence>